<gene>
    <name evidence="10" type="ORF">ASZ90_016336</name>
</gene>
<evidence type="ECO:0000256" key="5">
    <source>
        <dbReference type="ARBA" id="ARBA00023136"/>
    </source>
</evidence>
<dbReference type="GO" id="GO:0005886">
    <property type="term" value="C:plasma membrane"/>
    <property type="evidence" value="ECO:0007669"/>
    <property type="project" value="UniProtKB-SubCell"/>
</dbReference>
<feature type="transmembrane region" description="Helical" evidence="7">
    <location>
        <begin position="263"/>
        <end position="292"/>
    </location>
</feature>
<comment type="similarity">
    <text evidence="6">Belongs to the ABC-4 integral membrane protein family.</text>
</comment>
<dbReference type="InterPro" id="IPR050250">
    <property type="entry name" value="Macrolide_Exporter_MacB"/>
</dbReference>
<evidence type="ECO:0000256" key="6">
    <source>
        <dbReference type="ARBA" id="ARBA00038076"/>
    </source>
</evidence>
<dbReference type="InterPro" id="IPR025857">
    <property type="entry name" value="MacB_PCD"/>
</dbReference>
<keyword evidence="4 7" id="KW-1133">Transmembrane helix</keyword>
<evidence type="ECO:0000256" key="7">
    <source>
        <dbReference type="SAM" id="Phobius"/>
    </source>
</evidence>
<evidence type="ECO:0000256" key="4">
    <source>
        <dbReference type="ARBA" id="ARBA00022989"/>
    </source>
</evidence>
<reference evidence="10" key="1">
    <citation type="journal article" date="2015" name="Proc. Natl. Acad. Sci. U.S.A.">
        <title>Networks of energetic and metabolic interactions define dynamics in microbial communities.</title>
        <authorList>
            <person name="Embree M."/>
            <person name="Liu J.K."/>
            <person name="Al-Bassam M.M."/>
            <person name="Zengler K."/>
        </authorList>
    </citation>
    <scope>NUCLEOTIDE SEQUENCE</scope>
</reference>
<dbReference type="Pfam" id="PF12704">
    <property type="entry name" value="MacB_PCD"/>
    <property type="match status" value="1"/>
</dbReference>
<comment type="caution">
    <text evidence="10">The sequence shown here is derived from an EMBL/GenBank/DDBJ whole genome shotgun (WGS) entry which is preliminary data.</text>
</comment>
<evidence type="ECO:0000259" key="9">
    <source>
        <dbReference type="Pfam" id="PF12704"/>
    </source>
</evidence>
<dbReference type="EMBL" id="LNQE01001711">
    <property type="protein sequence ID" value="KUG13665.1"/>
    <property type="molecule type" value="Genomic_DNA"/>
</dbReference>
<protein>
    <submittedName>
        <fullName evidence="10">Abc transporter permease protein</fullName>
    </submittedName>
</protein>
<dbReference type="AlphaFoldDB" id="A0A0W8EYM1"/>
<evidence type="ECO:0000256" key="3">
    <source>
        <dbReference type="ARBA" id="ARBA00022692"/>
    </source>
</evidence>
<feature type="domain" description="MacB-like periplasmic core" evidence="9">
    <location>
        <begin position="36"/>
        <end position="242"/>
    </location>
</feature>
<feature type="transmembrane region" description="Helical" evidence="7">
    <location>
        <begin position="355"/>
        <end position="384"/>
    </location>
</feature>
<organism evidence="10">
    <name type="scientific">hydrocarbon metagenome</name>
    <dbReference type="NCBI Taxonomy" id="938273"/>
    <lineage>
        <taxon>unclassified sequences</taxon>
        <taxon>metagenomes</taxon>
        <taxon>ecological metagenomes</taxon>
    </lineage>
</organism>
<dbReference type="Pfam" id="PF02687">
    <property type="entry name" value="FtsX"/>
    <property type="match status" value="1"/>
</dbReference>
<dbReference type="InterPro" id="IPR003838">
    <property type="entry name" value="ABC3_permease_C"/>
</dbReference>
<keyword evidence="3 7" id="KW-0812">Transmembrane</keyword>
<keyword evidence="2" id="KW-1003">Cell membrane</keyword>
<evidence type="ECO:0000259" key="8">
    <source>
        <dbReference type="Pfam" id="PF02687"/>
    </source>
</evidence>
<dbReference type="GO" id="GO:0022857">
    <property type="term" value="F:transmembrane transporter activity"/>
    <property type="evidence" value="ECO:0007669"/>
    <property type="project" value="TreeGrafter"/>
</dbReference>
<dbReference type="PANTHER" id="PTHR30572">
    <property type="entry name" value="MEMBRANE COMPONENT OF TRANSPORTER-RELATED"/>
    <property type="match status" value="1"/>
</dbReference>
<accession>A0A0W8EYM1</accession>
<evidence type="ECO:0000313" key="10">
    <source>
        <dbReference type="EMBL" id="KUG13665.1"/>
    </source>
</evidence>
<dbReference type="PANTHER" id="PTHR30572:SF4">
    <property type="entry name" value="ABC TRANSPORTER PERMEASE YTRF"/>
    <property type="match status" value="1"/>
</dbReference>
<feature type="domain" description="ABC3 transporter permease C-terminal" evidence="8">
    <location>
        <begin position="275"/>
        <end position="393"/>
    </location>
</feature>
<feature type="transmembrane region" description="Helical" evidence="7">
    <location>
        <begin position="312"/>
        <end position="343"/>
    </location>
</feature>
<sequence>MGKTPDFRFFRLIRRNLANRPYRNVASVFIFALIAATLFSSQFLMSGAIQSLDAGISRMGADILIVPEENALAGQTIILTGHPTSFFFEDSGFEKISRIRGVAQASPQIYIATLFASCCAAPVQMIAIDPENDFTVSAWLVENPGVKLGKDDIIIGSNIIQDVGKDLMFYGHIFHVAGVLDRTGTGVDNSVFTRFEDAYTMADESELYAVRKLTIPKGMVSAVLVRVEPGASPAGVAAEIEKQVPGTKAIMPDGLLHAVNGQLAAVMLLLNGTTLAVTVVSIPLLGVVSAMVAHERRREISLLRALGATRGFIVRLMLAESFALAGIGSLIGIAAAAGILLTYQDYITYSLQIPFIIPSAATIFIEGGSTILLALGIAMIASLYPALTSTRSDPYETIRKGAA</sequence>
<comment type="subcellular location">
    <subcellularLocation>
        <location evidence="1">Cell membrane</location>
        <topology evidence="1">Multi-pass membrane protein</topology>
    </subcellularLocation>
</comment>
<name>A0A0W8EYM1_9ZZZZ</name>
<evidence type="ECO:0000256" key="2">
    <source>
        <dbReference type="ARBA" id="ARBA00022475"/>
    </source>
</evidence>
<evidence type="ECO:0000256" key="1">
    <source>
        <dbReference type="ARBA" id="ARBA00004651"/>
    </source>
</evidence>
<proteinExistence type="inferred from homology"/>
<keyword evidence="5 7" id="KW-0472">Membrane</keyword>